<gene>
    <name evidence="2" type="ORF">ACEU3E_18410</name>
</gene>
<sequence>MWISKIKRSSWGVVLSLLIVFAYFPIHISEAASTSKASDDFSLSTNSIKNDYDASGRLQHTNWLQGKMEYEYDSNGNTLGRKRSEPKNRIESDSSAVTQSGIWFNEGGVNVVSNTAGSKLIVKFTGGAIKMNAVAGPNRGIANIRIDGKAYPDIDMYDTNYTNKSYGLAYNLDSGSHTLEVTVSGNKRFDSAGTYLVVDAFLIFGQPEQIMEPGNRVESDNRVVIQSGDWFNEGGVNLASSVTGSKLVMKFTGDSIKMNAAAGPNRGIANIRINGQSYPDIDLYDTEYKNRDYAIAYGLGDGPHVLEVTVSGNKRAESTGVFLVVDAFFVSDQPQAMIEPSTRIESDNSFVIQSGNWSSEGGINLISNAMGSKLIVEFMGDSVKMNAVAGPNRGIANIRIDGQSYPDIDLFDTEYRNKDYIIAYGLGSGPHLLEVTVSGNKRAEATAAYLVIDAFLTSDQAQTIIEPEIRVESDNSKVIQSGNWSSEGGINVVSNAAGSKLVLKFTGDAVKMNAAVGPNRGIANIRIDGKHYFDLDLYDREYRNLVYTIAYGLGDGPHTLEVTVSGNKRLESTDSFLAIATFFIKGEAQSLIEPDTRTESDNRSVTPSGNWFNEGGINIASNETSSKLVVQFTGDAIKMNAVTGPNRGIAHVQIDGNSYPAIDLYDTEFRNKEFTIAYGLGNGPHTLEITVSGNKRHESSNTYLVVHAFFSFEPSNHIESDNSFVIQSGNWFSEGGINLSSNSMGAKLVVKFTGDAVKMNAVAGPNRGIASIRIDGQPYPDIDLYDTDFKNRDYRIAYGLDHGSHVLEVNVSGNKRAESTDTYLVVDTFLIFGEVKPLQEPGNRIESDNSLVIQSGNWFSEGGVNLASDSTGSKLVLKFTGDAVKMNAVAGPNRGIANIRIDGRLYPDIDLYDPEYRNREYIIAYGLGSDPHLLEVTVSDHKRAEATSNYLVVDSFLTIGQAQTIFEPSHRIESDNSLVVKDGTWYSDGEVNLASNTTGSKFVLKFTGDAIKMNAVAGPNRGIANVRIDGQPYPDIDLYDSSYERRDYTLSYGLGDGVHTMEVSVSGNKRLESTDNFVVIDAFFVPGN</sequence>
<dbReference type="Gene3D" id="2.60.120.260">
    <property type="entry name" value="Galactose-binding domain-like"/>
    <property type="match status" value="8"/>
</dbReference>
<feature type="region of interest" description="Disordered" evidence="1">
    <location>
        <begin position="74"/>
        <end position="93"/>
    </location>
</feature>
<dbReference type="EMBL" id="JBHDLN010000008">
    <property type="protein sequence ID" value="MFB0844160.1"/>
    <property type="molecule type" value="Genomic_DNA"/>
</dbReference>
<protein>
    <recommendedName>
        <fullName evidence="4">Carbohydrate binding module xylan-binding domain-containing protein</fullName>
    </recommendedName>
</protein>
<dbReference type="Proteomes" id="UP001575622">
    <property type="component" value="Unassembled WGS sequence"/>
</dbReference>
<evidence type="ECO:0000313" key="3">
    <source>
        <dbReference type="Proteomes" id="UP001575622"/>
    </source>
</evidence>
<keyword evidence="3" id="KW-1185">Reference proteome</keyword>
<evidence type="ECO:0000313" key="2">
    <source>
        <dbReference type="EMBL" id="MFB0844160.1"/>
    </source>
</evidence>
<feature type="compositionally biased region" description="Basic and acidic residues" evidence="1">
    <location>
        <begin position="82"/>
        <end position="92"/>
    </location>
</feature>
<accession>A0ABV4V2I9</accession>
<organism evidence="2 3">
    <name type="scientific">Paenibacillus oleatilyticus</name>
    <dbReference type="NCBI Taxonomy" id="2594886"/>
    <lineage>
        <taxon>Bacteria</taxon>
        <taxon>Bacillati</taxon>
        <taxon>Bacillota</taxon>
        <taxon>Bacilli</taxon>
        <taxon>Bacillales</taxon>
        <taxon>Paenibacillaceae</taxon>
        <taxon>Paenibacillus</taxon>
    </lineage>
</organism>
<proteinExistence type="predicted"/>
<reference evidence="2 3" key="1">
    <citation type="submission" date="2024-09" db="EMBL/GenBank/DDBJ databases">
        <authorList>
            <person name="Makale K.P.P."/>
            <person name="Makhzoum A."/>
            <person name="Rantong G."/>
            <person name="Rahube T.O."/>
        </authorList>
    </citation>
    <scope>NUCLEOTIDE SEQUENCE [LARGE SCALE GENOMIC DNA]</scope>
    <source>
        <strain evidence="2 3">KM_D13</strain>
    </source>
</reference>
<evidence type="ECO:0008006" key="4">
    <source>
        <dbReference type="Google" id="ProtNLM"/>
    </source>
</evidence>
<dbReference type="RefSeq" id="WP_373953750.1">
    <property type="nucleotide sequence ID" value="NZ_JBHDLN010000008.1"/>
</dbReference>
<comment type="caution">
    <text evidence="2">The sequence shown here is derived from an EMBL/GenBank/DDBJ whole genome shotgun (WGS) entry which is preliminary data.</text>
</comment>
<name>A0ABV4V2I9_9BACL</name>
<evidence type="ECO:0000256" key="1">
    <source>
        <dbReference type="SAM" id="MobiDB-lite"/>
    </source>
</evidence>